<accession>A0ABT9TWW2</accession>
<evidence type="ECO:0000256" key="1">
    <source>
        <dbReference type="ARBA" id="ARBA00022729"/>
    </source>
</evidence>
<organism evidence="4 5">
    <name type="scientific">Paenibacillus harenae</name>
    <dbReference type="NCBI Taxonomy" id="306543"/>
    <lineage>
        <taxon>Bacteria</taxon>
        <taxon>Bacillati</taxon>
        <taxon>Bacillota</taxon>
        <taxon>Bacilli</taxon>
        <taxon>Bacillales</taxon>
        <taxon>Paenibacillaceae</taxon>
        <taxon>Paenibacillus</taxon>
    </lineage>
</organism>
<dbReference type="InterPro" id="IPR001119">
    <property type="entry name" value="SLH_dom"/>
</dbReference>
<proteinExistence type="predicted"/>
<reference evidence="4 5" key="1">
    <citation type="submission" date="2023-07" db="EMBL/GenBank/DDBJ databases">
        <title>Sorghum-associated microbial communities from plants grown in Nebraska, USA.</title>
        <authorList>
            <person name="Schachtman D."/>
        </authorList>
    </citation>
    <scope>NUCLEOTIDE SEQUENCE [LARGE SCALE GENOMIC DNA]</scope>
    <source>
        <strain evidence="4 5">CC482</strain>
    </source>
</reference>
<dbReference type="Proteomes" id="UP001229346">
    <property type="component" value="Unassembled WGS sequence"/>
</dbReference>
<feature type="domain" description="SLH" evidence="3">
    <location>
        <begin position="74"/>
        <end position="137"/>
    </location>
</feature>
<evidence type="ECO:0000256" key="2">
    <source>
        <dbReference type="SAM" id="SignalP"/>
    </source>
</evidence>
<sequence>MLVLLSAILMFAVLPAAATAASDDLTTEEKYRFLVKEGIFTGFQDGSSQLYTTMTREQFAIVLFKLWDLTEDSSKAVYTDVLKTRWSYGEVQAISRAGLMQGVGKGKFNPASNVTVEQLASVLVRGYGASGEASNTVYGSVSAWAKRDVGVALNKGWITPQSDYRSSALRSQLVQAAYSVYIDMNPQKDPEREKLEVYSVVSISNNVLLVDLRKSVKEVSTDQFELEDEYGRDVRIQRASLSNNGTLVTLTTDKQTSGKTYRLTVDGNTWSYKVYESEPEPPRDTTKPRITSSKITSEAKIELVFSEKITESSAENWSNYRFNNDLDIAGIDLASDGKKVTITTEQQESGKVYTLTVKNIKDLAGNTMDTRSDLYFGAVVDKSAPTVTKFTQQDNKIVITFSEALDSGSANDEENYEIDGGLGNPTRATYNVDDKTVTLTTANQTRGKKYTLTINGVKDKAGNAIASNTKLVFAGQGSYESTPVSLQSIYAVNENMIDVDFSRSLAGISLSSLDIDIVTDNGNSVSMSGWRVYTSLKAGDDSIVRVQFATRDNGNPSLFKQGHVYVAKVTGLPGLDTANGANSARFAGLDESNIAPYVTKVVPVNATAVTVYFSEPVKNVSADSFRLENDRDETVRINGDQLNDKNRIVTEVTLNLGDKLANGKTYRMSFVSGVTDAAGWNGLVTKQGDSPYVVSFQGVDQQNGAPTIQGVSVKDRYTFEIQFSEPVTGADNDVYSLYNESDRTDVRITDDGHAVYVLSGDRQKVTVYLNTTNVSPLRQDKSYKLSYKEDKEAIADLQGKLIENDAAIHFTGSDRDNAKPYITAVDGWTTGLYITLSETVKGNAAGAFEIVTSSGKKLSPSSATLQGNVVTLQLPTTSVGTVVNVKFSAQGAESLLDLNGQKPIVETIFYTVR</sequence>
<gene>
    <name evidence="4" type="ORF">J2T15_001265</name>
</gene>
<dbReference type="EMBL" id="JAUSSU010000002">
    <property type="protein sequence ID" value="MDQ0111832.1"/>
    <property type="molecule type" value="Genomic_DNA"/>
</dbReference>
<feature type="signal peptide" evidence="2">
    <location>
        <begin position="1"/>
        <end position="20"/>
    </location>
</feature>
<dbReference type="InterPro" id="IPR014755">
    <property type="entry name" value="Cu-Rt/internalin_Ig-like"/>
</dbReference>
<dbReference type="PROSITE" id="PS51272">
    <property type="entry name" value="SLH"/>
    <property type="match status" value="1"/>
</dbReference>
<dbReference type="Pfam" id="PF13205">
    <property type="entry name" value="Big_5"/>
    <property type="match status" value="3"/>
</dbReference>
<evidence type="ECO:0000313" key="5">
    <source>
        <dbReference type="Proteomes" id="UP001229346"/>
    </source>
</evidence>
<dbReference type="InterPro" id="IPR032812">
    <property type="entry name" value="SbsA_Ig"/>
</dbReference>
<protein>
    <recommendedName>
        <fullName evidence="3">SLH domain-containing protein</fullName>
    </recommendedName>
</protein>
<dbReference type="Gene3D" id="2.60.40.1220">
    <property type="match status" value="5"/>
</dbReference>
<dbReference type="Pfam" id="PF00395">
    <property type="entry name" value="SLH"/>
    <property type="match status" value="1"/>
</dbReference>
<keyword evidence="1 2" id="KW-0732">Signal</keyword>
<comment type="caution">
    <text evidence="4">The sequence shown here is derived from an EMBL/GenBank/DDBJ whole genome shotgun (WGS) entry which is preliminary data.</text>
</comment>
<name>A0ABT9TWW2_PAEHA</name>
<feature type="chain" id="PRO_5045055587" description="SLH domain-containing protein" evidence="2">
    <location>
        <begin position="21"/>
        <end position="913"/>
    </location>
</feature>
<evidence type="ECO:0000259" key="3">
    <source>
        <dbReference type="PROSITE" id="PS51272"/>
    </source>
</evidence>
<keyword evidence="5" id="KW-1185">Reference proteome</keyword>
<evidence type="ECO:0000313" key="4">
    <source>
        <dbReference type="EMBL" id="MDQ0111832.1"/>
    </source>
</evidence>